<keyword evidence="5" id="KW-1185">Reference proteome</keyword>
<dbReference type="PROSITE" id="PS51186">
    <property type="entry name" value="GNAT"/>
    <property type="match status" value="1"/>
</dbReference>
<gene>
    <name evidence="4" type="ORF">CG50_01740</name>
</gene>
<keyword evidence="1" id="KW-0808">Transferase</keyword>
<evidence type="ECO:0000256" key="1">
    <source>
        <dbReference type="ARBA" id="ARBA00022679"/>
    </source>
</evidence>
<dbReference type="SUPFAM" id="SSF55729">
    <property type="entry name" value="Acyl-CoA N-acyltransferases (Nat)"/>
    <property type="match status" value="1"/>
</dbReference>
<evidence type="ECO:0000313" key="5">
    <source>
        <dbReference type="Proteomes" id="UP000028824"/>
    </source>
</evidence>
<name>A0A086XWS8_9RHOB</name>
<dbReference type="EMBL" id="JFZB01000014">
    <property type="protein sequence ID" value="KFI26478.1"/>
    <property type="molecule type" value="Genomic_DNA"/>
</dbReference>
<sequence length="186" mass="19469">MPAGSAAEAARLYWLAFGGKLGPVMGPEARAIRFIERVLSPAHALSATRDGRLLGVIGVRGAGGAFVGGTASDLRAVYGRFGGSWRRLAFSVVADELPADTLAIDGLAVDTEARGQGVGAALIGALAGEARRQGYTRLRLEVAAGNPRARRLYERLGFEVAGETRSALSAALFHVHTRTRMELALG</sequence>
<comment type="caution">
    <text evidence="4">The sequence shown here is derived from an EMBL/GenBank/DDBJ whole genome shotgun (WGS) entry which is preliminary data.</text>
</comment>
<keyword evidence="2" id="KW-0012">Acyltransferase</keyword>
<dbReference type="GO" id="GO:0016747">
    <property type="term" value="F:acyltransferase activity, transferring groups other than amino-acyl groups"/>
    <property type="evidence" value="ECO:0007669"/>
    <property type="project" value="InterPro"/>
</dbReference>
<evidence type="ECO:0000313" key="4">
    <source>
        <dbReference type="EMBL" id="KFI26478.1"/>
    </source>
</evidence>
<dbReference type="InterPro" id="IPR016181">
    <property type="entry name" value="Acyl_CoA_acyltransferase"/>
</dbReference>
<dbReference type="PANTHER" id="PTHR43420">
    <property type="entry name" value="ACETYLTRANSFERASE"/>
    <property type="match status" value="1"/>
</dbReference>
<dbReference type="Pfam" id="PF00583">
    <property type="entry name" value="Acetyltransf_1"/>
    <property type="match status" value="1"/>
</dbReference>
<evidence type="ECO:0000256" key="2">
    <source>
        <dbReference type="ARBA" id="ARBA00023315"/>
    </source>
</evidence>
<evidence type="ECO:0000259" key="3">
    <source>
        <dbReference type="PROSITE" id="PS51186"/>
    </source>
</evidence>
<reference evidence="4 5" key="1">
    <citation type="submission" date="2014-03" db="EMBL/GenBank/DDBJ databases">
        <title>Genome of Paenirhodobacter enshiensis DW2-9.</title>
        <authorList>
            <person name="Wang D."/>
            <person name="Wang G."/>
        </authorList>
    </citation>
    <scope>NUCLEOTIDE SEQUENCE [LARGE SCALE GENOMIC DNA]</scope>
    <source>
        <strain evidence="4 5">DW2-9</strain>
    </source>
</reference>
<proteinExistence type="predicted"/>
<dbReference type="STRING" id="1105367.CG50_01740"/>
<dbReference type="InterPro" id="IPR050680">
    <property type="entry name" value="YpeA/RimI_acetyltransf"/>
</dbReference>
<dbReference type="InterPro" id="IPR000182">
    <property type="entry name" value="GNAT_dom"/>
</dbReference>
<accession>A0A086XWS8</accession>
<dbReference type="Gene3D" id="3.40.630.30">
    <property type="match status" value="1"/>
</dbReference>
<dbReference type="AlphaFoldDB" id="A0A086XWS8"/>
<protein>
    <recommendedName>
        <fullName evidence="3">N-acetyltransferase domain-containing protein</fullName>
    </recommendedName>
</protein>
<dbReference type="Proteomes" id="UP000028824">
    <property type="component" value="Unassembled WGS sequence"/>
</dbReference>
<organism evidence="4 5">
    <name type="scientific">Paenirhodobacter enshiensis</name>
    <dbReference type="NCBI Taxonomy" id="1105367"/>
    <lineage>
        <taxon>Bacteria</taxon>
        <taxon>Pseudomonadati</taxon>
        <taxon>Pseudomonadota</taxon>
        <taxon>Alphaproteobacteria</taxon>
        <taxon>Rhodobacterales</taxon>
        <taxon>Rhodobacter group</taxon>
        <taxon>Paenirhodobacter</taxon>
    </lineage>
</organism>
<dbReference type="eggNOG" id="COG0456">
    <property type="taxonomic scope" value="Bacteria"/>
</dbReference>
<feature type="domain" description="N-acetyltransferase" evidence="3">
    <location>
        <begin position="1"/>
        <end position="179"/>
    </location>
</feature>
<dbReference type="CDD" id="cd04301">
    <property type="entry name" value="NAT_SF"/>
    <property type="match status" value="1"/>
</dbReference>